<reference evidence="3" key="3">
    <citation type="journal article" date="2014" name="Genetics">
        <title>Maintaining two mating types: Structure of the mating type locus and its role in heterokaryosis in Podospora anserina.</title>
        <authorList>
            <person name="Grognet P."/>
            <person name="Bidard F."/>
            <person name="Kuchly C."/>
            <person name="Tong L.C.H."/>
            <person name="Coppin E."/>
            <person name="Benkhali J.A."/>
            <person name="Couloux A."/>
            <person name="Wincker P."/>
            <person name="Debuchy R."/>
            <person name="Silar P."/>
        </authorList>
    </citation>
    <scope>GENOME REANNOTATION</scope>
    <source>
        <strain evidence="3">S / ATCC MYA-4624 / DSM 980 / FGSC 10383</strain>
    </source>
</reference>
<gene>
    <name evidence="1" type="ORF">PODANS_4_4315</name>
</gene>
<sequence>MQFPLAVIDWYIEHFLLSGTATASPVFSDHAMAMQARQSTRTLGFIGCSMAENVAQGYVSVGGKRLWEPYGTSGMVVQSWTNSNSNSWRLFDQQAARYGKPTAVWVQICIFAQQGVTYDEVKRLIANARQHAAPGAEVYITGQPVYEGGNTCFLAGSKGPELTESLAKRAAEDPELNVKYPGQFVLKPGEVADGCHANTAGQQSSGRQALAYWGSNVHVWNVHRHSKLRPDHHGLRVTERAQLIWGGCPGPVVHKRLDSSSKYLACYFLLSTLR</sequence>
<reference evidence="2" key="4">
    <citation type="submission" date="2015-04" db="EMBL/GenBank/DDBJ databases">
        <title>Maintaining two mating types: Structure of the mating type locus and its role in heterokaryosis in Podospora anserina.</title>
        <authorList>
            <person name="Grognet P."/>
            <person name="Bidard F."/>
            <person name="Kuchly C."/>
            <person name="Chan Ho Tong L."/>
            <person name="Coppin E."/>
            <person name="Ait Benkhali J."/>
            <person name="Couloux A."/>
            <person name="Wincker P."/>
            <person name="Debuchy R."/>
            <person name="Silar P."/>
        </authorList>
    </citation>
    <scope>NUCLEOTIDE SEQUENCE</scope>
</reference>
<keyword evidence="3" id="KW-1185">Reference proteome</keyword>
<dbReference type="Proteomes" id="UP000001197">
    <property type="component" value="Chromosome 4"/>
</dbReference>
<dbReference type="OrthoDB" id="5177516at2759"/>
<evidence type="ECO:0000313" key="2">
    <source>
        <dbReference type="EMBL" id="CDP28839.1"/>
    </source>
</evidence>
<name>B2AQF6_PODAN</name>
<protein>
    <submittedName>
        <fullName evidence="1">Podospora anserina S mat+ genomic DNA chromosome 4, supercontig 4</fullName>
    </submittedName>
</protein>
<reference evidence="1 3" key="1">
    <citation type="journal article" date="2008" name="Genome Biol.">
        <title>The genome sequence of the model ascomycete fungus Podospora anserina.</title>
        <authorList>
            <person name="Espagne E."/>
            <person name="Lespinet O."/>
            <person name="Malagnac F."/>
            <person name="Da Silva C."/>
            <person name="Jaillon O."/>
            <person name="Porcel B.M."/>
            <person name="Couloux A."/>
            <person name="Aury J.-M."/>
            <person name="Segurens B."/>
            <person name="Poulain J."/>
            <person name="Anthouard V."/>
            <person name="Grossetete S."/>
            <person name="Khalili H."/>
            <person name="Coppin E."/>
            <person name="Dequard-Chablat M."/>
            <person name="Picard M."/>
            <person name="Contamine V."/>
            <person name="Arnaise S."/>
            <person name="Bourdais A."/>
            <person name="Berteaux-Lecellier V."/>
            <person name="Gautheret D."/>
            <person name="de Vries R.P."/>
            <person name="Battaglia E."/>
            <person name="Coutinho P.M."/>
            <person name="Danchin E.G.J."/>
            <person name="Henrissat B."/>
            <person name="El Khoury R."/>
            <person name="Sainsard-Chanet A."/>
            <person name="Boivin A."/>
            <person name="Pinan-Lucarre B."/>
            <person name="Sellem C.H."/>
            <person name="Debuchy R."/>
            <person name="Wincker P."/>
            <person name="Weissenbach J."/>
            <person name="Silar P."/>
        </authorList>
    </citation>
    <scope>NUCLEOTIDE SEQUENCE [LARGE SCALE GENOMIC DNA]</scope>
    <source>
        <strain evidence="3">S / ATCC MYA-4624 / DSM 980 / FGSC 10383</strain>
        <strain evidence="1">S mat+</strain>
    </source>
</reference>
<reference evidence="1" key="2">
    <citation type="submission" date="2008-07" db="EMBL/GenBank/DDBJ databases">
        <authorList>
            <person name="Genoscope - CEA"/>
        </authorList>
    </citation>
    <scope>NUCLEOTIDE SEQUENCE</scope>
    <source>
        <strain evidence="1">S mat+</strain>
    </source>
</reference>
<dbReference type="HOGENOM" id="CLU_1016066_0_0_1"/>
<dbReference type="AlphaFoldDB" id="B2AQF6"/>
<accession>B2AQF6</accession>
<dbReference type="KEGG" id="pan:PODANSg3458"/>
<dbReference type="EMBL" id="CU633895">
    <property type="protein sequence ID" value="CAP67096.1"/>
    <property type="molecule type" value="Genomic_DNA"/>
</dbReference>
<dbReference type="VEuPathDB" id="FungiDB:PODANS_4_4315"/>
<dbReference type="GeneID" id="6190693"/>
<evidence type="ECO:0000313" key="1">
    <source>
        <dbReference type="EMBL" id="CAP67096.1"/>
    </source>
</evidence>
<evidence type="ECO:0000313" key="3">
    <source>
        <dbReference type="Proteomes" id="UP000001197"/>
    </source>
</evidence>
<organism evidence="1">
    <name type="scientific">Podospora anserina (strain S / ATCC MYA-4624 / DSM 980 / FGSC 10383)</name>
    <name type="common">Pleurage anserina</name>
    <dbReference type="NCBI Taxonomy" id="515849"/>
    <lineage>
        <taxon>Eukaryota</taxon>
        <taxon>Fungi</taxon>
        <taxon>Dikarya</taxon>
        <taxon>Ascomycota</taxon>
        <taxon>Pezizomycotina</taxon>
        <taxon>Sordariomycetes</taxon>
        <taxon>Sordariomycetidae</taxon>
        <taxon>Sordariales</taxon>
        <taxon>Podosporaceae</taxon>
        <taxon>Podospora</taxon>
        <taxon>Podospora anserina</taxon>
    </lineage>
</organism>
<proteinExistence type="predicted"/>
<dbReference type="RefSeq" id="XP_001906429.1">
    <property type="nucleotide sequence ID" value="XM_001906394.1"/>
</dbReference>
<dbReference type="EMBL" id="FO904939">
    <property type="protein sequence ID" value="CDP28839.1"/>
    <property type="molecule type" value="Genomic_DNA"/>
</dbReference>
<dbReference type="eggNOG" id="ENOG502TAN3">
    <property type="taxonomic scope" value="Eukaryota"/>
</dbReference>